<evidence type="ECO:0000256" key="4">
    <source>
        <dbReference type="RuleBase" id="RU000383"/>
    </source>
</evidence>
<evidence type="ECO:0000256" key="2">
    <source>
        <dbReference type="ARBA" id="ARBA00023127"/>
    </source>
</evidence>
<dbReference type="GO" id="GO:0016538">
    <property type="term" value="F:cyclin-dependent protein serine/threonine kinase regulator activity"/>
    <property type="evidence" value="ECO:0007669"/>
    <property type="project" value="InterPro"/>
</dbReference>
<dbReference type="InterPro" id="IPR036915">
    <property type="entry name" value="Cyclin-like_sf"/>
</dbReference>
<evidence type="ECO:0000313" key="9">
    <source>
        <dbReference type="Proteomes" id="UP001151699"/>
    </source>
</evidence>
<feature type="domain" description="Cyclin-like" evidence="6">
    <location>
        <begin position="283"/>
        <end position="368"/>
    </location>
</feature>
<evidence type="ECO:0000259" key="7">
    <source>
        <dbReference type="SMART" id="SM01332"/>
    </source>
</evidence>
<feature type="domain" description="Cyclin-like" evidence="6">
    <location>
        <begin position="388"/>
        <end position="474"/>
    </location>
</feature>
<dbReference type="FunFam" id="1.10.472.10:FF:000001">
    <property type="entry name" value="G2/mitotic-specific cyclin"/>
    <property type="match status" value="1"/>
</dbReference>
<dbReference type="GO" id="GO:0044772">
    <property type="term" value="P:mitotic cell cycle phase transition"/>
    <property type="evidence" value="ECO:0007669"/>
    <property type="project" value="InterPro"/>
</dbReference>
<dbReference type="InterPro" id="IPR004367">
    <property type="entry name" value="Cyclin_C-dom"/>
</dbReference>
<dbReference type="PANTHER" id="PTHR10177">
    <property type="entry name" value="CYCLINS"/>
    <property type="match status" value="1"/>
</dbReference>
<dbReference type="Proteomes" id="UP001151699">
    <property type="component" value="Chromosome C"/>
</dbReference>
<dbReference type="Pfam" id="PF00134">
    <property type="entry name" value="Cyclin_N"/>
    <property type="match status" value="1"/>
</dbReference>
<accession>A0A9Q0RXZ3</accession>
<dbReference type="InterPro" id="IPR046965">
    <property type="entry name" value="Cyclin_A/B-like"/>
</dbReference>
<comment type="caution">
    <text evidence="8">The sequence shown here is derived from an EMBL/GenBank/DDBJ whole genome shotgun (WGS) entry which is preliminary data.</text>
</comment>
<dbReference type="Pfam" id="PF02984">
    <property type="entry name" value="Cyclin_C"/>
    <property type="match status" value="1"/>
</dbReference>
<dbReference type="PROSITE" id="PS00292">
    <property type="entry name" value="CYCLINS"/>
    <property type="match status" value="1"/>
</dbReference>
<dbReference type="GO" id="GO:0005634">
    <property type="term" value="C:nucleus"/>
    <property type="evidence" value="ECO:0007669"/>
    <property type="project" value="UniProtKB-ARBA"/>
</dbReference>
<sequence>MPLTRSRKVNENAVVGDGSRKARTNSVTNKPAAVNERRAALGEVSNNLVKADAVDHNRAENPTKGSSTFFNNLKHVKPKVDSHWKKSEIPPTANGIIGKRNNTQISPPKLVTAKSVKLAEVSVPQLVRIPAEGQTKSNNAGAQKRPVKRQESIVHKVQTRSGSIKPSASTGSTKPSTSLATKPSSSEAQSSGIIHKKCNAFSCSKMIAEANRLTHEFSHSASMLPKDVFDIDETDAGNLKLEPEYVKDIYNYLQNLEKNFQIPEKFLTGQKEVTPKMRTVLIDWLNEVHLQFHLFAETYYLTVGIIDRYLSKCPDTLRKNLQLVGVTAMFLACKYEEMYPPMLKDFVFITDDTYTPIEIIRMEQKILEACHNENQKLNYDLSAPVVIHFIRRYSKAADLSQTQHNMCKYFVELASVDYSMTHYLPTQLAATAVYMVRKLKTPLARSEELWSPTMRFYTKYELSDLLPIVCQLATIVIGAPKVKEQSVFTKYSSGAFDKVALDSRVNGAIMKGMCDN</sequence>
<feature type="region of interest" description="Disordered" evidence="5">
    <location>
        <begin position="1"/>
        <end position="29"/>
    </location>
</feature>
<feature type="region of interest" description="Disordered" evidence="5">
    <location>
        <begin position="130"/>
        <end position="191"/>
    </location>
</feature>
<dbReference type="SMART" id="SM01332">
    <property type="entry name" value="Cyclin_C"/>
    <property type="match status" value="1"/>
</dbReference>
<dbReference type="InterPro" id="IPR006671">
    <property type="entry name" value="Cyclin_N"/>
</dbReference>
<keyword evidence="3" id="KW-0131">Cell cycle</keyword>
<dbReference type="Gene3D" id="1.10.472.10">
    <property type="entry name" value="Cyclin-like"/>
    <property type="match status" value="2"/>
</dbReference>
<feature type="domain" description="Cyclin C-terminal" evidence="7">
    <location>
        <begin position="384"/>
        <end position="505"/>
    </location>
</feature>
<protein>
    <submittedName>
        <fullName evidence="8">G2/mitotic-specific cyclin-B</fullName>
    </submittedName>
</protein>
<name>A0A9Q0RXZ3_9DIPT</name>
<keyword evidence="2 4" id="KW-0195">Cyclin</keyword>
<dbReference type="CDD" id="cd20507">
    <property type="entry name" value="CYCLIN_CCNB1-like_rpt1"/>
    <property type="match status" value="1"/>
</dbReference>
<evidence type="ECO:0000256" key="3">
    <source>
        <dbReference type="ARBA" id="ARBA00023306"/>
    </source>
</evidence>
<dbReference type="AlphaFoldDB" id="A0A9Q0RXZ3"/>
<keyword evidence="1" id="KW-0132">Cell division</keyword>
<dbReference type="OrthoDB" id="5590282at2759"/>
<keyword evidence="9" id="KW-1185">Reference proteome</keyword>
<comment type="similarity">
    <text evidence="4">Belongs to the cyclin family.</text>
</comment>
<reference evidence="8" key="1">
    <citation type="submission" date="2022-07" db="EMBL/GenBank/DDBJ databases">
        <authorList>
            <person name="Trinca V."/>
            <person name="Uliana J.V.C."/>
            <person name="Torres T.T."/>
            <person name="Ward R.J."/>
            <person name="Monesi N."/>
        </authorList>
    </citation>
    <scope>NUCLEOTIDE SEQUENCE</scope>
    <source>
        <strain evidence="8">HSMRA1968</strain>
        <tissue evidence="8">Whole embryos</tissue>
    </source>
</reference>
<evidence type="ECO:0000256" key="1">
    <source>
        <dbReference type="ARBA" id="ARBA00022618"/>
    </source>
</evidence>
<dbReference type="SMART" id="SM00385">
    <property type="entry name" value="CYCLIN"/>
    <property type="match status" value="2"/>
</dbReference>
<evidence type="ECO:0000256" key="5">
    <source>
        <dbReference type="SAM" id="MobiDB-lite"/>
    </source>
</evidence>
<dbReference type="GO" id="GO:0051301">
    <property type="term" value="P:cell division"/>
    <property type="evidence" value="ECO:0007669"/>
    <property type="project" value="UniProtKB-KW"/>
</dbReference>
<dbReference type="InterPro" id="IPR048258">
    <property type="entry name" value="Cyclins_cyclin-box"/>
</dbReference>
<evidence type="ECO:0000259" key="6">
    <source>
        <dbReference type="SMART" id="SM00385"/>
    </source>
</evidence>
<evidence type="ECO:0000313" key="8">
    <source>
        <dbReference type="EMBL" id="KAJ6636398.1"/>
    </source>
</evidence>
<gene>
    <name evidence="8" type="primary">CycB</name>
    <name evidence="8" type="ORF">Bhyg_14988</name>
</gene>
<dbReference type="InterPro" id="IPR013763">
    <property type="entry name" value="Cyclin-like_dom"/>
</dbReference>
<dbReference type="InterPro" id="IPR039361">
    <property type="entry name" value="Cyclin"/>
</dbReference>
<dbReference type="PIRSF" id="PIRSF001771">
    <property type="entry name" value="Cyclin_A_B_D_E"/>
    <property type="match status" value="1"/>
</dbReference>
<dbReference type="EMBL" id="WJQU01000004">
    <property type="protein sequence ID" value="KAJ6636398.1"/>
    <property type="molecule type" value="Genomic_DNA"/>
</dbReference>
<dbReference type="SUPFAM" id="SSF47954">
    <property type="entry name" value="Cyclin-like"/>
    <property type="match status" value="2"/>
</dbReference>
<feature type="compositionally biased region" description="Polar residues" evidence="5">
    <location>
        <begin position="159"/>
        <end position="191"/>
    </location>
</feature>
<organism evidence="8 9">
    <name type="scientific">Pseudolycoriella hygida</name>
    <dbReference type="NCBI Taxonomy" id="35572"/>
    <lineage>
        <taxon>Eukaryota</taxon>
        <taxon>Metazoa</taxon>
        <taxon>Ecdysozoa</taxon>
        <taxon>Arthropoda</taxon>
        <taxon>Hexapoda</taxon>
        <taxon>Insecta</taxon>
        <taxon>Pterygota</taxon>
        <taxon>Neoptera</taxon>
        <taxon>Endopterygota</taxon>
        <taxon>Diptera</taxon>
        <taxon>Nematocera</taxon>
        <taxon>Sciaroidea</taxon>
        <taxon>Sciaridae</taxon>
        <taxon>Pseudolycoriella</taxon>
    </lineage>
</organism>
<proteinExistence type="inferred from homology"/>